<name>A0AAD9XVI2_COLKA</name>
<reference evidence="2" key="1">
    <citation type="submission" date="2023-02" db="EMBL/GenBank/DDBJ databases">
        <title>Colletotrichum kahawae CIFC_Que2 genome sequencing and assembly.</title>
        <authorList>
            <person name="Baroncelli R."/>
        </authorList>
    </citation>
    <scope>NUCLEOTIDE SEQUENCE</scope>
    <source>
        <strain evidence="2">CIFC_Que2</strain>
    </source>
</reference>
<proteinExistence type="predicted"/>
<organism evidence="2 3">
    <name type="scientific">Colletotrichum kahawae</name>
    <name type="common">Coffee berry disease fungus</name>
    <dbReference type="NCBI Taxonomy" id="34407"/>
    <lineage>
        <taxon>Eukaryota</taxon>
        <taxon>Fungi</taxon>
        <taxon>Dikarya</taxon>
        <taxon>Ascomycota</taxon>
        <taxon>Pezizomycotina</taxon>
        <taxon>Sordariomycetes</taxon>
        <taxon>Hypocreomycetidae</taxon>
        <taxon>Glomerellales</taxon>
        <taxon>Glomerellaceae</taxon>
        <taxon>Colletotrichum</taxon>
        <taxon>Colletotrichum gloeosporioides species complex</taxon>
    </lineage>
</organism>
<keyword evidence="3" id="KW-1185">Reference proteome</keyword>
<comment type="caution">
    <text evidence="2">The sequence shown here is derived from an EMBL/GenBank/DDBJ whole genome shotgun (WGS) entry which is preliminary data.</text>
</comment>
<dbReference type="AlphaFoldDB" id="A0AAD9XVI2"/>
<protein>
    <submittedName>
        <fullName evidence="2">Het domain containing protein</fullName>
    </submittedName>
</protein>
<dbReference type="PANTHER" id="PTHR33112">
    <property type="entry name" value="DOMAIN PROTEIN, PUTATIVE-RELATED"/>
    <property type="match status" value="1"/>
</dbReference>
<dbReference type="PANTHER" id="PTHR33112:SF16">
    <property type="entry name" value="HETEROKARYON INCOMPATIBILITY DOMAIN-CONTAINING PROTEIN"/>
    <property type="match status" value="1"/>
</dbReference>
<gene>
    <name evidence="2" type="ORF">CKAH01_11097</name>
</gene>
<dbReference type="InterPro" id="IPR010730">
    <property type="entry name" value="HET"/>
</dbReference>
<evidence type="ECO:0000313" key="3">
    <source>
        <dbReference type="Proteomes" id="UP001281614"/>
    </source>
</evidence>
<feature type="domain" description="Heterokaryon incompatibility" evidence="1">
    <location>
        <begin position="238"/>
        <end position="396"/>
    </location>
</feature>
<dbReference type="Proteomes" id="UP001281614">
    <property type="component" value="Unassembled WGS sequence"/>
</dbReference>
<sequence>MAEDILRLKRALVSADDRAHSCEHCKIVKMTPLPPPKIRRVSSTNVEFFRLDTTVEEIRNMSGRRCTLWTVIQDQLTNIDLEAKTQGKQISTSELNRNGEHWTAAHGEELAASVDASEANEYPRLRKRLHWDHGEVVGDTEEFPVARNNFVRVTMGYSAVNDFKDRNVMVYIGLLVSKRLAETASSSKYESGELELVQYSTRFLALSLPDFMPSMVIDVSDPGRIRLLRVPENMRERYIAPSYCWGGVSQAIMLSTRNVSELTSSIDLQKLDPTIRDSIIVTRELGFKFLWIDALCIIQDDYEDKVKELRRMGDIYRNATFTIVASAAKDVKEGFLGKRAPTCEATGNPDEQVQPVLELQAEVDEPTGHEQHTMILIPDKLDEMEPWYERAWTLQELLFSRRRLQYRARQTTWICHCSESLVEDCDGWIGGMGNTYLNYSDQYLFRGIMALLRRGESAPPKIEILSHWYDLVEVYSGRKLSHRPDRFPAISGIAREFAALLEDELQLDYGLILELLVVVDSGDFGVEGLVLIEEGENSYSRVGLFEMDSIWSVKSANRWEEEQNRGKKSSKEHQARLRSLWGEGSIREIVLV</sequence>
<accession>A0AAD9XVI2</accession>
<evidence type="ECO:0000313" key="2">
    <source>
        <dbReference type="EMBL" id="KAK2728300.1"/>
    </source>
</evidence>
<evidence type="ECO:0000259" key="1">
    <source>
        <dbReference type="Pfam" id="PF06985"/>
    </source>
</evidence>
<dbReference type="Pfam" id="PF06985">
    <property type="entry name" value="HET"/>
    <property type="match status" value="1"/>
</dbReference>
<dbReference type="EMBL" id="VYYT01000883">
    <property type="protein sequence ID" value="KAK2728300.1"/>
    <property type="molecule type" value="Genomic_DNA"/>
</dbReference>